<sequence>MRSIRRLAVIAVVTVAGALCMPATVPAAQNLCEPPHWESPEYYNFIHTYKTECASKQNYDRTFPDVTASRMVDGHNQLSVTTSTALAGAIASVKVNGKEFIASGAKGTAFQYAFHAWNEGGAPSECYNPTQAGARIEVERQRAPFHGPSTSALYTHAGTGSSIRTEARPAMFMTRDDPVLGWGDCLAANYQPDRSPFTMGLSPYWLKTEIQLGLRGLDNVFRLGATITSDDDPHDHFDGVTVAYLQRDFTEVYSYELADGTTTLRPPASHASKDPMMRCTSDSNYCLGLYIKPAAVAAGDYYYTMTRPPSSYNGMLGEATIQVDSRTTSVNGGDTIGYETFVAVGNKDRVSSTFAALHRAFGQTS</sequence>
<proteinExistence type="predicted"/>
<organism evidence="2 3">
    <name type="scientific">Kibdelosporangium philippinense</name>
    <dbReference type="NCBI Taxonomy" id="211113"/>
    <lineage>
        <taxon>Bacteria</taxon>
        <taxon>Bacillati</taxon>
        <taxon>Actinomycetota</taxon>
        <taxon>Actinomycetes</taxon>
        <taxon>Pseudonocardiales</taxon>
        <taxon>Pseudonocardiaceae</taxon>
        <taxon>Kibdelosporangium</taxon>
    </lineage>
</organism>
<dbReference type="EMBL" id="JAJVCN010000004">
    <property type="protein sequence ID" value="MCE7010981.1"/>
    <property type="molecule type" value="Genomic_DNA"/>
</dbReference>
<evidence type="ECO:0000313" key="3">
    <source>
        <dbReference type="Proteomes" id="UP001521150"/>
    </source>
</evidence>
<keyword evidence="1" id="KW-0732">Signal</keyword>
<reference evidence="2 3" key="1">
    <citation type="submission" date="2021-12" db="EMBL/GenBank/DDBJ databases">
        <title>Genome sequence of Kibdelosporangium philippinense ATCC 49844.</title>
        <authorList>
            <person name="Fedorov E.A."/>
            <person name="Omeragic M."/>
            <person name="Shalygina K.F."/>
            <person name="Maclea K.S."/>
        </authorList>
    </citation>
    <scope>NUCLEOTIDE SEQUENCE [LARGE SCALE GENOMIC DNA]</scope>
    <source>
        <strain evidence="2 3">ATCC 49844</strain>
    </source>
</reference>
<evidence type="ECO:0000256" key="1">
    <source>
        <dbReference type="SAM" id="SignalP"/>
    </source>
</evidence>
<protein>
    <recommendedName>
        <fullName evidence="4">Secreted protein</fullName>
    </recommendedName>
</protein>
<gene>
    <name evidence="2" type="ORF">LWC34_50485</name>
</gene>
<keyword evidence="3" id="KW-1185">Reference proteome</keyword>
<name>A0ABS8ZTF3_9PSEU</name>
<dbReference type="RefSeq" id="WP_233733277.1">
    <property type="nucleotide sequence ID" value="NZ_JAJVCN010000004.1"/>
</dbReference>
<dbReference type="Proteomes" id="UP001521150">
    <property type="component" value="Unassembled WGS sequence"/>
</dbReference>
<feature type="signal peptide" evidence="1">
    <location>
        <begin position="1"/>
        <end position="27"/>
    </location>
</feature>
<comment type="caution">
    <text evidence="2">The sequence shown here is derived from an EMBL/GenBank/DDBJ whole genome shotgun (WGS) entry which is preliminary data.</text>
</comment>
<evidence type="ECO:0008006" key="4">
    <source>
        <dbReference type="Google" id="ProtNLM"/>
    </source>
</evidence>
<accession>A0ABS8ZTF3</accession>
<feature type="chain" id="PRO_5047292441" description="Secreted protein" evidence="1">
    <location>
        <begin position="28"/>
        <end position="365"/>
    </location>
</feature>
<evidence type="ECO:0000313" key="2">
    <source>
        <dbReference type="EMBL" id="MCE7010981.1"/>
    </source>
</evidence>